<evidence type="ECO:0000313" key="2">
    <source>
        <dbReference type="EMBL" id="SNY66407.1"/>
    </source>
</evidence>
<proteinExistence type="predicted"/>
<protein>
    <submittedName>
        <fullName evidence="2">Uncharacterized protein</fullName>
    </submittedName>
</protein>
<keyword evidence="1" id="KW-0472">Membrane</keyword>
<feature type="transmembrane region" description="Helical" evidence="1">
    <location>
        <begin position="35"/>
        <end position="57"/>
    </location>
</feature>
<gene>
    <name evidence="2" type="ORF">SAMN05421748_13029</name>
</gene>
<evidence type="ECO:0000256" key="1">
    <source>
        <dbReference type="SAM" id="Phobius"/>
    </source>
</evidence>
<reference evidence="2 3" key="1">
    <citation type="submission" date="2017-09" db="EMBL/GenBank/DDBJ databases">
        <authorList>
            <person name="Ehlers B."/>
            <person name="Leendertz F.H."/>
        </authorList>
    </citation>
    <scope>NUCLEOTIDE SEQUENCE [LARGE SCALE GENOMIC DNA]</scope>
    <source>
        <strain evidence="2 3">CGMCC 4.6857</strain>
    </source>
</reference>
<dbReference type="RefSeq" id="WP_101536245.1">
    <property type="nucleotide sequence ID" value="NZ_OBDY01000030.1"/>
</dbReference>
<name>A0A285K308_9ACTN</name>
<feature type="transmembrane region" description="Helical" evidence="1">
    <location>
        <begin position="69"/>
        <end position="86"/>
    </location>
</feature>
<keyword evidence="1" id="KW-1133">Transmembrane helix</keyword>
<evidence type="ECO:0000313" key="3">
    <source>
        <dbReference type="Proteomes" id="UP000219612"/>
    </source>
</evidence>
<accession>A0A285K308</accession>
<feature type="transmembrane region" description="Helical" evidence="1">
    <location>
        <begin position="12"/>
        <end position="29"/>
    </location>
</feature>
<dbReference type="EMBL" id="OBDY01000030">
    <property type="protein sequence ID" value="SNY66407.1"/>
    <property type="molecule type" value="Genomic_DNA"/>
</dbReference>
<dbReference type="AlphaFoldDB" id="A0A285K308"/>
<sequence>MTSGALRDGPRLGRVASAVGMLGVLWHLAQAGAHARHAPVITVGMLVLSLVCVRCSVHLWRRPDDGGAWRDLIVLAVVMAGLHAAAGGLTPGALLVPFAQVGLALVALLGRRGSAGEG</sequence>
<dbReference type="Proteomes" id="UP000219612">
    <property type="component" value="Unassembled WGS sequence"/>
</dbReference>
<keyword evidence="1" id="KW-0812">Transmembrane</keyword>
<organism evidence="2 3">
    <name type="scientific">Paractinoplanes atraurantiacus</name>
    <dbReference type="NCBI Taxonomy" id="1036182"/>
    <lineage>
        <taxon>Bacteria</taxon>
        <taxon>Bacillati</taxon>
        <taxon>Actinomycetota</taxon>
        <taxon>Actinomycetes</taxon>
        <taxon>Micromonosporales</taxon>
        <taxon>Micromonosporaceae</taxon>
        <taxon>Paractinoplanes</taxon>
    </lineage>
</organism>
<keyword evidence="3" id="KW-1185">Reference proteome</keyword>